<dbReference type="CTD" id="9809008"/>
<protein>
    <recommendedName>
        <fullName evidence="6">G-protein coupled receptors family 1 profile domain-containing protein</fullName>
    </recommendedName>
</protein>
<evidence type="ECO:0000256" key="5">
    <source>
        <dbReference type="SAM" id="Phobius"/>
    </source>
</evidence>
<dbReference type="SMART" id="SM01381">
    <property type="entry name" value="7TM_GPCR_Srsx"/>
    <property type="match status" value="1"/>
</dbReference>
<dbReference type="RefSeq" id="XP_003106426.2">
    <property type="nucleotide sequence ID" value="XM_003106378.2"/>
</dbReference>
<feature type="transmembrane region" description="Helical" evidence="5">
    <location>
        <begin position="264"/>
        <end position="286"/>
    </location>
</feature>
<gene>
    <name evidence="7" type="ORF">GCK72_020754</name>
</gene>
<comment type="subcellular location">
    <subcellularLocation>
        <location evidence="1">Membrane</location>
    </subcellularLocation>
</comment>
<keyword evidence="4 5" id="KW-0472">Membrane</keyword>
<proteinExistence type="predicted"/>
<dbReference type="Pfam" id="PF10324">
    <property type="entry name" value="7TM_GPCR_Srw"/>
    <property type="match status" value="1"/>
</dbReference>
<feature type="transmembrane region" description="Helical" evidence="5">
    <location>
        <begin position="105"/>
        <end position="131"/>
    </location>
</feature>
<accession>A0A6A5GHF3</accession>
<keyword evidence="3 5" id="KW-1133">Transmembrane helix</keyword>
<dbReference type="InterPro" id="IPR019427">
    <property type="entry name" value="7TM_GPCR_serpentine_rcpt_Srw"/>
</dbReference>
<dbReference type="GO" id="GO:0016020">
    <property type="term" value="C:membrane"/>
    <property type="evidence" value="ECO:0007669"/>
    <property type="project" value="UniProtKB-SubCell"/>
</dbReference>
<evidence type="ECO:0000313" key="8">
    <source>
        <dbReference type="Proteomes" id="UP000483820"/>
    </source>
</evidence>
<comment type="caution">
    <text evidence="7">The sequence shown here is derived from an EMBL/GenBank/DDBJ whole genome shotgun (WGS) entry which is preliminary data.</text>
</comment>
<dbReference type="EMBL" id="WUAV01000005">
    <property type="protein sequence ID" value="KAF1754194.1"/>
    <property type="molecule type" value="Genomic_DNA"/>
</dbReference>
<dbReference type="GeneID" id="9809008"/>
<dbReference type="SUPFAM" id="SSF81321">
    <property type="entry name" value="Family A G protein-coupled receptor-like"/>
    <property type="match status" value="1"/>
</dbReference>
<name>A0A6A5GHF3_CAERE</name>
<sequence>METTESPKLQEYGALPDWFDEAEKLFNYVLAILQFVGFFINLIHLSILSRKQLRGNSVYRLMIGICSCDLLSHTLTFLAFSPFWIRETRKKSQDCFLTMTYSDAFLLLYPVIALDITQRTSSWLALAMAFYRTLSVMFPMSGRIQKMSRPRWAVLTIFVVFVVNTAWSLVVFGRHSIVERNIDTDCNGNEIHLSQVRYLILIQTTLEHLHSTITYIYGIIKALPSLIDPILTILLTNELRKAAKRRLKCGKSSTSDKSENTTKLILFVTISFFILEVPNGFAHVTAGLFHGNPQILTISYMIQVFAEILPVFNSSSHFFICLIMSTQYRDTAKELYGCCRSRKPEIIIVQECGNHRRGTHSTLGSVVF</sequence>
<dbReference type="Gene3D" id="1.20.1070.10">
    <property type="entry name" value="Rhodopsin 7-helix transmembrane proteins"/>
    <property type="match status" value="1"/>
</dbReference>
<evidence type="ECO:0000256" key="2">
    <source>
        <dbReference type="ARBA" id="ARBA00022692"/>
    </source>
</evidence>
<evidence type="ECO:0000259" key="6">
    <source>
        <dbReference type="PROSITE" id="PS50262"/>
    </source>
</evidence>
<dbReference type="GO" id="GO:0008528">
    <property type="term" value="F:G protein-coupled peptide receptor activity"/>
    <property type="evidence" value="ECO:0007669"/>
    <property type="project" value="InterPro"/>
</dbReference>
<dbReference type="PANTHER" id="PTHR22751:SF102">
    <property type="entry name" value="G-PROTEIN COUPLED RECEPTORS FAMILY 1 PROFILE DOMAIN-CONTAINING PROTEIN"/>
    <property type="match status" value="1"/>
</dbReference>
<dbReference type="PANTHER" id="PTHR22751">
    <property type="entry name" value="G-PROTEIN COUPLED RECEPTOR-RELATED"/>
    <property type="match status" value="1"/>
</dbReference>
<dbReference type="InterPro" id="IPR000276">
    <property type="entry name" value="GPCR_Rhodpsn"/>
</dbReference>
<feature type="domain" description="G-protein coupled receptors family 1 profile" evidence="6">
    <location>
        <begin position="40"/>
        <end position="321"/>
    </location>
</feature>
<organism evidence="7 8">
    <name type="scientific">Caenorhabditis remanei</name>
    <name type="common">Caenorhabditis vulgaris</name>
    <dbReference type="NCBI Taxonomy" id="31234"/>
    <lineage>
        <taxon>Eukaryota</taxon>
        <taxon>Metazoa</taxon>
        <taxon>Ecdysozoa</taxon>
        <taxon>Nematoda</taxon>
        <taxon>Chromadorea</taxon>
        <taxon>Rhabditida</taxon>
        <taxon>Rhabditina</taxon>
        <taxon>Rhabditomorpha</taxon>
        <taxon>Rhabditoidea</taxon>
        <taxon>Rhabditidae</taxon>
        <taxon>Peloderinae</taxon>
        <taxon>Caenorhabditis</taxon>
    </lineage>
</organism>
<feature type="transmembrane region" description="Helical" evidence="5">
    <location>
        <begin position="25"/>
        <end position="49"/>
    </location>
</feature>
<dbReference type="KEGG" id="crq:GCK72_020754"/>
<feature type="transmembrane region" description="Helical" evidence="5">
    <location>
        <begin position="215"/>
        <end position="236"/>
    </location>
</feature>
<dbReference type="PROSITE" id="PS50262">
    <property type="entry name" value="G_PROTEIN_RECEP_F1_2"/>
    <property type="match status" value="1"/>
</dbReference>
<evidence type="ECO:0000313" key="7">
    <source>
        <dbReference type="EMBL" id="KAF1754194.1"/>
    </source>
</evidence>
<evidence type="ECO:0000256" key="1">
    <source>
        <dbReference type="ARBA" id="ARBA00004370"/>
    </source>
</evidence>
<reference evidence="7 8" key="1">
    <citation type="submission" date="2019-12" db="EMBL/GenBank/DDBJ databases">
        <title>Chromosome-level assembly of the Caenorhabditis remanei genome.</title>
        <authorList>
            <person name="Teterina A.A."/>
            <person name="Willis J.H."/>
            <person name="Phillips P.C."/>
        </authorList>
    </citation>
    <scope>NUCLEOTIDE SEQUENCE [LARGE SCALE GENOMIC DNA]</scope>
    <source>
        <strain evidence="7 8">PX506</strain>
        <tissue evidence="7">Whole organism</tissue>
    </source>
</reference>
<dbReference type="Proteomes" id="UP000483820">
    <property type="component" value="Chromosome V"/>
</dbReference>
<evidence type="ECO:0000256" key="3">
    <source>
        <dbReference type="ARBA" id="ARBA00022989"/>
    </source>
</evidence>
<feature type="transmembrane region" description="Helical" evidence="5">
    <location>
        <begin position="298"/>
        <end position="323"/>
    </location>
</feature>
<feature type="transmembrane region" description="Helical" evidence="5">
    <location>
        <begin position="152"/>
        <end position="172"/>
    </location>
</feature>
<evidence type="ECO:0000256" key="4">
    <source>
        <dbReference type="ARBA" id="ARBA00023136"/>
    </source>
</evidence>
<dbReference type="CDD" id="cd14978">
    <property type="entry name" value="7tmA_FMRFamide_R-like"/>
    <property type="match status" value="1"/>
</dbReference>
<dbReference type="InterPro" id="IPR017452">
    <property type="entry name" value="GPCR_Rhodpsn_7TM"/>
</dbReference>
<dbReference type="AlphaFoldDB" id="A0A6A5GHF3"/>
<keyword evidence="2 5" id="KW-0812">Transmembrane</keyword>